<organism evidence="3 4">
    <name type="scientific">Araneus ventricosus</name>
    <name type="common">Orbweaver spider</name>
    <name type="synonym">Epeira ventricosa</name>
    <dbReference type="NCBI Taxonomy" id="182803"/>
    <lineage>
        <taxon>Eukaryota</taxon>
        <taxon>Metazoa</taxon>
        <taxon>Ecdysozoa</taxon>
        <taxon>Arthropoda</taxon>
        <taxon>Chelicerata</taxon>
        <taxon>Arachnida</taxon>
        <taxon>Araneae</taxon>
        <taxon>Araneomorphae</taxon>
        <taxon>Entelegynae</taxon>
        <taxon>Araneoidea</taxon>
        <taxon>Araneidae</taxon>
        <taxon>Araneus</taxon>
    </lineage>
</organism>
<feature type="domain" description="Retrovirus-related Pol polyprotein from transposon TNT 1-94-like beta-barrel" evidence="1">
    <location>
        <begin position="11"/>
        <end position="91"/>
    </location>
</feature>
<evidence type="ECO:0000313" key="4">
    <source>
        <dbReference type="Proteomes" id="UP000499080"/>
    </source>
</evidence>
<dbReference type="InterPro" id="IPR054722">
    <property type="entry name" value="PolX-like_BBD"/>
</dbReference>
<feature type="non-terminal residue" evidence="3">
    <location>
        <position position="294"/>
    </location>
</feature>
<dbReference type="Pfam" id="PF22936">
    <property type="entry name" value="Pol_BBD"/>
    <property type="match status" value="1"/>
</dbReference>
<dbReference type="InterPro" id="IPR057670">
    <property type="entry name" value="SH3_retrovirus"/>
</dbReference>
<dbReference type="AlphaFoldDB" id="A0A4Y2DE68"/>
<name>A0A4Y2DE68_ARAVE</name>
<feature type="domain" description="Retroviral polymerase SH3-like" evidence="2">
    <location>
        <begin position="195"/>
        <end position="252"/>
    </location>
</feature>
<keyword evidence="4" id="KW-1185">Reference proteome</keyword>
<evidence type="ECO:0008006" key="5">
    <source>
        <dbReference type="Google" id="ProtNLM"/>
    </source>
</evidence>
<evidence type="ECO:0000259" key="1">
    <source>
        <dbReference type="Pfam" id="PF22936"/>
    </source>
</evidence>
<reference evidence="3 4" key="1">
    <citation type="journal article" date="2019" name="Sci. Rep.">
        <title>Orb-weaving spider Araneus ventricosus genome elucidates the spidroin gene catalogue.</title>
        <authorList>
            <person name="Kono N."/>
            <person name="Nakamura H."/>
            <person name="Ohtoshi R."/>
            <person name="Moran D.A.P."/>
            <person name="Shinohara A."/>
            <person name="Yoshida Y."/>
            <person name="Fujiwara M."/>
            <person name="Mori M."/>
            <person name="Tomita M."/>
            <person name="Arakawa K."/>
        </authorList>
    </citation>
    <scope>NUCLEOTIDE SEQUENCE [LARGE SCALE GENOMIC DNA]</scope>
</reference>
<sequence>MHSLHIIRRSDSGCTGYLSSDESIFVILGDTYVSVVNLANNGTTEVKSCGKAVIKAEVNNNIQTFDANYALFILELRTNLLSVAELCDREYIVTFKSDVATLINAEAKVKLVADRKDNLYYLRGSDTNQSAEHYSESLDTPKTKCADLVKWHCRLGHLNMKDLMGCPTKALSGKTSYELFNEIAPNVSYFKTCGCTAYCLDNKPGHKFSARSKKGILVGYSENSKAFRIYLPDEKRFIISRNVKFFENGNINSSIDIDELFIPNKNLSDSQMEQEIAEIHTQNDVTEENHNKSS</sequence>
<dbReference type="OrthoDB" id="6732280at2759"/>
<proteinExistence type="predicted"/>
<accession>A0A4Y2DE68</accession>
<dbReference type="Proteomes" id="UP000499080">
    <property type="component" value="Unassembled WGS sequence"/>
</dbReference>
<comment type="caution">
    <text evidence="3">The sequence shown here is derived from an EMBL/GenBank/DDBJ whole genome shotgun (WGS) entry which is preliminary data.</text>
</comment>
<dbReference type="EMBL" id="BGPR01089189">
    <property type="protein sequence ID" value="GBM14328.1"/>
    <property type="molecule type" value="Genomic_DNA"/>
</dbReference>
<evidence type="ECO:0000313" key="3">
    <source>
        <dbReference type="EMBL" id="GBM14328.1"/>
    </source>
</evidence>
<evidence type="ECO:0000259" key="2">
    <source>
        <dbReference type="Pfam" id="PF25597"/>
    </source>
</evidence>
<protein>
    <recommendedName>
        <fullName evidence="5">GAG-pre-integrase domain-containing protein</fullName>
    </recommendedName>
</protein>
<dbReference type="Pfam" id="PF25597">
    <property type="entry name" value="SH3_retrovirus"/>
    <property type="match status" value="1"/>
</dbReference>
<gene>
    <name evidence="3" type="ORF">AVEN_80504_1</name>
</gene>